<accession>A0A5B0MSE4</accession>
<evidence type="ECO:0000313" key="6">
    <source>
        <dbReference type="Proteomes" id="UP000324748"/>
    </source>
</evidence>
<dbReference type="PANTHER" id="PTHR31495">
    <property type="entry name" value="PEROXYGENASE 3-RELATED"/>
    <property type="match status" value="1"/>
</dbReference>
<dbReference type="Proteomes" id="UP000325313">
    <property type="component" value="Unassembled WGS sequence"/>
</dbReference>
<evidence type="ECO:0000313" key="5">
    <source>
        <dbReference type="EMBL" id="KAA1082072.1"/>
    </source>
</evidence>
<name>A0A5B0MSE4_PUCGR</name>
<dbReference type="InterPro" id="IPR007736">
    <property type="entry name" value="Caleosin-related"/>
</dbReference>
<sequence>MAPKRKANNTKKRRTKADQPGTAATPTASPSKPNSANHSSQSTPNQQNHSSPATPIHPTPNGSSQSDHHPHKHSADSDRSSKPSSAATTAGSQKSLSDHLPAKSNDLPSSVKSTVSNVDSAALAERSANLPQSNSNGKTDHHHSNPANETGRPNKSTKEQNSKQASAAHRVQDSGGRDAENRPDPAVGSKTDTKKTQQASHKASTNNHSEDSRPPSKQHQSLEDPAPVKVVASDPAKNSQNGMIPKESVKNKSDQHKESETASPVKSSSENDPAKSLPSSAKKPAKHVKFTNPTLADDQSSSDTSRPTHENHRKQGRAETAEEAAELHTKPKSIRREMSGAADQFDFDAQQRMYAGPGGGMVKKVCHRRPVNGNSYPTENQRASDEPVHESSSDRSSAASAEESRARSRDTIGFQHAQRCLQSIVEIQHLNAHPDELDPDLLQIYLSYFDQDQDGLLDPLDTWRAFRRLGFGLLWAVAATFALHLLISPFIGMGSWFMPDVLGRCQLPLGHHLSGSSRSSINIDPHDISNIDKDHPSGKVGPSALWKKTQEHMGAAEMTDPVGWIKFVIGWLIAISLTWPSDLSVKHDLINGVYNGELLFLVAQGVSS</sequence>
<comment type="similarity">
    <text evidence="1">Belongs to the caleosin family.</text>
</comment>
<feature type="compositionally biased region" description="Polar residues" evidence="2">
    <location>
        <begin position="372"/>
        <end position="381"/>
    </location>
</feature>
<evidence type="ECO:0008006" key="8">
    <source>
        <dbReference type="Google" id="ProtNLM"/>
    </source>
</evidence>
<feature type="compositionally biased region" description="Polar residues" evidence="2">
    <location>
        <begin position="22"/>
        <end position="53"/>
    </location>
</feature>
<reference evidence="6 7" key="1">
    <citation type="submission" date="2019-05" db="EMBL/GenBank/DDBJ databases">
        <title>Emergence of the Ug99 lineage of the wheat stem rust pathogen through somatic hybridization.</title>
        <authorList>
            <person name="Li F."/>
            <person name="Upadhyaya N.M."/>
            <person name="Sperschneider J."/>
            <person name="Matny O."/>
            <person name="Nguyen-Phuc H."/>
            <person name="Mago R."/>
            <person name="Raley C."/>
            <person name="Miller M.E."/>
            <person name="Silverstein K.A.T."/>
            <person name="Henningsen E."/>
            <person name="Hirsch C.D."/>
            <person name="Visser B."/>
            <person name="Pretorius Z.A."/>
            <person name="Steffenson B.J."/>
            <person name="Schwessinger B."/>
            <person name="Dodds P.N."/>
            <person name="Figueroa M."/>
        </authorList>
    </citation>
    <scope>NUCLEOTIDE SEQUENCE [LARGE SCALE GENOMIC DNA]</scope>
    <source>
        <strain evidence="4">21-0</strain>
        <strain evidence="5 7">Ug99</strain>
    </source>
</reference>
<feature type="compositionally biased region" description="Polar residues" evidence="2">
    <location>
        <begin position="261"/>
        <end position="271"/>
    </location>
</feature>
<gene>
    <name evidence="4" type="ORF">PGT21_012476</name>
    <name evidence="5" type="ORF">PGTUg99_013115</name>
</gene>
<dbReference type="PANTHER" id="PTHR31495:SF0">
    <property type="entry name" value="BINDING PROTEIN CALEOSIN, PUTATIVE (AFU_ORTHOLOGUE AFUA_5G13750)-RELATED"/>
    <property type="match status" value="1"/>
</dbReference>
<evidence type="ECO:0000256" key="3">
    <source>
        <dbReference type="SAM" id="Phobius"/>
    </source>
</evidence>
<feature type="compositionally biased region" description="Basic and acidic residues" evidence="2">
    <location>
        <begin position="247"/>
        <end position="260"/>
    </location>
</feature>
<keyword evidence="3" id="KW-1133">Transmembrane helix</keyword>
<feature type="compositionally biased region" description="Polar residues" evidence="2">
    <location>
        <begin position="145"/>
        <end position="154"/>
    </location>
</feature>
<evidence type="ECO:0000256" key="2">
    <source>
        <dbReference type="SAM" id="MobiDB-lite"/>
    </source>
</evidence>
<evidence type="ECO:0000256" key="1">
    <source>
        <dbReference type="ARBA" id="ARBA00006765"/>
    </source>
</evidence>
<feature type="compositionally biased region" description="Basic and acidic residues" evidence="2">
    <location>
        <begin position="316"/>
        <end position="338"/>
    </location>
</feature>
<feature type="region of interest" description="Disordered" evidence="2">
    <location>
        <begin position="1"/>
        <end position="340"/>
    </location>
</feature>
<dbReference type="Pfam" id="PF05042">
    <property type="entry name" value="Caleosin"/>
    <property type="match status" value="1"/>
</dbReference>
<comment type="caution">
    <text evidence="4">The sequence shown here is derived from an EMBL/GenBank/DDBJ whole genome shotgun (WGS) entry which is preliminary data.</text>
</comment>
<feature type="compositionally biased region" description="Polar residues" evidence="2">
    <location>
        <begin position="106"/>
        <end position="119"/>
    </location>
</feature>
<feature type="compositionally biased region" description="Basic residues" evidence="2">
    <location>
        <begin position="1"/>
        <end position="15"/>
    </location>
</feature>
<dbReference type="EMBL" id="VDEP01000439">
    <property type="protein sequence ID" value="KAA1082072.1"/>
    <property type="molecule type" value="Genomic_DNA"/>
</dbReference>
<feature type="compositionally biased region" description="Basic and acidic residues" evidence="2">
    <location>
        <begin position="170"/>
        <end position="183"/>
    </location>
</feature>
<protein>
    <recommendedName>
        <fullName evidence="8">EF-hand domain-containing protein</fullName>
    </recommendedName>
</protein>
<dbReference type="GO" id="GO:0004497">
    <property type="term" value="F:monooxygenase activity"/>
    <property type="evidence" value="ECO:0007669"/>
    <property type="project" value="TreeGrafter"/>
</dbReference>
<dbReference type="EMBL" id="VSWC01000132">
    <property type="protein sequence ID" value="KAA1079472.1"/>
    <property type="molecule type" value="Genomic_DNA"/>
</dbReference>
<feature type="compositionally biased region" description="Polar residues" evidence="2">
    <location>
        <begin position="291"/>
        <end position="305"/>
    </location>
</feature>
<keyword evidence="3" id="KW-0812">Transmembrane</keyword>
<feature type="transmembrane region" description="Helical" evidence="3">
    <location>
        <begin position="473"/>
        <end position="498"/>
    </location>
</feature>
<feature type="compositionally biased region" description="Polar residues" evidence="2">
    <location>
        <begin position="196"/>
        <end position="207"/>
    </location>
</feature>
<evidence type="ECO:0000313" key="7">
    <source>
        <dbReference type="Proteomes" id="UP000325313"/>
    </source>
</evidence>
<keyword evidence="3" id="KW-0472">Membrane</keyword>
<organism evidence="4 6">
    <name type="scientific">Puccinia graminis f. sp. tritici</name>
    <dbReference type="NCBI Taxonomy" id="56615"/>
    <lineage>
        <taxon>Eukaryota</taxon>
        <taxon>Fungi</taxon>
        <taxon>Dikarya</taxon>
        <taxon>Basidiomycota</taxon>
        <taxon>Pucciniomycotina</taxon>
        <taxon>Pucciniomycetes</taxon>
        <taxon>Pucciniales</taxon>
        <taxon>Pucciniaceae</taxon>
        <taxon>Puccinia</taxon>
    </lineage>
</organism>
<dbReference type="Proteomes" id="UP000324748">
    <property type="component" value="Unassembled WGS sequence"/>
</dbReference>
<feature type="compositionally biased region" description="Basic and acidic residues" evidence="2">
    <location>
        <begin position="382"/>
        <end position="393"/>
    </location>
</feature>
<evidence type="ECO:0000313" key="4">
    <source>
        <dbReference type="EMBL" id="KAA1079472.1"/>
    </source>
</evidence>
<feature type="region of interest" description="Disordered" evidence="2">
    <location>
        <begin position="365"/>
        <end position="409"/>
    </location>
</feature>
<proteinExistence type="inferred from homology"/>
<dbReference type="AlphaFoldDB" id="A0A5B0MSE4"/>
<dbReference type="GO" id="GO:0005509">
    <property type="term" value="F:calcium ion binding"/>
    <property type="evidence" value="ECO:0007669"/>
    <property type="project" value="TreeGrafter"/>
</dbReference>
<dbReference type="OrthoDB" id="2502818at2759"/>
<keyword evidence="6" id="KW-1185">Reference proteome</keyword>